<dbReference type="EMBL" id="JAFGIX010000012">
    <property type="protein sequence ID" value="MBN1572112.1"/>
    <property type="molecule type" value="Genomic_DNA"/>
</dbReference>
<dbReference type="Proteomes" id="UP000809273">
    <property type="component" value="Unassembled WGS sequence"/>
</dbReference>
<dbReference type="CDD" id="cd07914">
    <property type="entry name" value="IGPD"/>
    <property type="match status" value="1"/>
</dbReference>
<dbReference type="AlphaFoldDB" id="A0A9D8KDJ0"/>
<reference evidence="8" key="1">
    <citation type="journal article" date="2021" name="Environ. Microbiol.">
        <title>Genomic characterization of three novel Desulfobacterota classes expand the metabolic and phylogenetic diversity of the phylum.</title>
        <authorList>
            <person name="Murphy C.L."/>
            <person name="Biggerstaff J."/>
            <person name="Eichhorn A."/>
            <person name="Ewing E."/>
            <person name="Shahan R."/>
            <person name="Soriano D."/>
            <person name="Stewart S."/>
            <person name="VanMol K."/>
            <person name="Walker R."/>
            <person name="Walters P."/>
            <person name="Elshahed M.S."/>
            <person name="Youssef N.H."/>
        </authorList>
    </citation>
    <scope>NUCLEOTIDE SEQUENCE</scope>
    <source>
        <strain evidence="8">Zod_Metabat.24</strain>
    </source>
</reference>
<dbReference type="NCBIfam" id="NF002111">
    <property type="entry name" value="PRK00951.2-1"/>
    <property type="match status" value="1"/>
</dbReference>
<dbReference type="FunFam" id="3.30.230.40:FF:000001">
    <property type="entry name" value="Imidazoleglycerol-phosphate dehydratase HisB"/>
    <property type="match status" value="1"/>
</dbReference>
<protein>
    <recommendedName>
        <fullName evidence="2 6">Imidazoleglycerol-phosphate dehydratase</fullName>
        <shortName evidence="6">IGPD</shortName>
        <ecNumber evidence="6 7">4.2.1.19</ecNumber>
    </recommendedName>
</protein>
<evidence type="ECO:0000256" key="5">
    <source>
        <dbReference type="ARBA" id="ARBA00023239"/>
    </source>
</evidence>
<dbReference type="InterPro" id="IPR000807">
    <property type="entry name" value="ImidazoleglycerolP_deHydtase"/>
</dbReference>
<dbReference type="GO" id="GO:0005737">
    <property type="term" value="C:cytoplasm"/>
    <property type="evidence" value="ECO:0007669"/>
    <property type="project" value="UniProtKB-SubCell"/>
</dbReference>
<dbReference type="GO" id="GO:0004424">
    <property type="term" value="F:imidazoleglycerol-phosphate dehydratase activity"/>
    <property type="evidence" value="ECO:0007669"/>
    <property type="project" value="UniProtKB-UniRule"/>
</dbReference>
<dbReference type="Gene3D" id="3.30.230.40">
    <property type="entry name" value="Imidazole glycerol phosphate dehydratase, domain 1"/>
    <property type="match status" value="2"/>
</dbReference>
<evidence type="ECO:0000256" key="1">
    <source>
        <dbReference type="ARBA" id="ARBA00005047"/>
    </source>
</evidence>
<evidence type="ECO:0000256" key="2">
    <source>
        <dbReference type="ARBA" id="ARBA00016664"/>
    </source>
</evidence>
<evidence type="ECO:0000256" key="6">
    <source>
        <dbReference type="HAMAP-Rule" id="MF_00076"/>
    </source>
</evidence>
<evidence type="ECO:0000313" key="9">
    <source>
        <dbReference type="Proteomes" id="UP000809273"/>
    </source>
</evidence>
<comment type="caution">
    <text evidence="8">The sequence shown here is derived from an EMBL/GenBank/DDBJ whole genome shotgun (WGS) entry which is preliminary data.</text>
</comment>
<dbReference type="EC" id="4.2.1.19" evidence="6 7"/>
<keyword evidence="6" id="KW-0963">Cytoplasm</keyword>
<dbReference type="SUPFAM" id="SSF54211">
    <property type="entry name" value="Ribosomal protein S5 domain 2-like"/>
    <property type="match status" value="2"/>
</dbReference>
<dbReference type="HAMAP" id="MF_00076">
    <property type="entry name" value="HisB"/>
    <property type="match status" value="1"/>
</dbReference>
<sequence length="195" mass="21470">MSRRAEIKRKTTETDIKLTIELDGEGKYSVKTPVGFLNHMLELFSRHGLFDLVVEAGGDTEVDHHHTTEDIGICLGDAVLDALGDKAGIKRYGTATVPMDEALATAVVDLSGRPFLVYEVDFGKEKVGEFDVELFEEFFRAFANHAMANVHIVLHHGENTHHMAEACFKAFARSLAEAVKVDPRIMGVLSTKGSL</sequence>
<keyword evidence="3 6" id="KW-0028">Amino-acid biosynthesis</keyword>
<dbReference type="NCBIfam" id="NF002115">
    <property type="entry name" value="PRK00951.2-5"/>
    <property type="match status" value="1"/>
</dbReference>
<organism evidence="8 9">
    <name type="scientific">Candidatus Zymogenus saltonus</name>
    <dbReference type="NCBI Taxonomy" id="2844893"/>
    <lineage>
        <taxon>Bacteria</taxon>
        <taxon>Deltaproteobacteria</taxon>
        <taxon>Candidatus Zymogenia</taxon>
        <taxon>Candidatus Zymogeniales</taxon>
        <taxon>Candidatus Zymogenaceae</taxon>
        <taxon>Candidatus Zymogenus</taxon>
    </lineage>
</organism>
<comment type="pathway">
    <text evidence="1 6 7">Amino-acid biosynthesis; L-histidine biosynthesis; L-histidine from 5-phospho-alpha-D-ribose 1-diphosphate: step 6/9.</text>
</comment>
<dbReference type="GO" id="GO:0000105">
    <property type="term" value="P:L-histidine biosynthetic process"/>
    <property type="evidence" value="ECO:0007669"/>
    <property type="project" value="UniProtKB-UniRule"/>
</dbReference>
<dbReference type="PROSITE" id="PS00955">
    <property type="entry name" value="IGP_DEHYDRATASE_2"/>
    <property type="match status" value="1"/>
</dbReference>
<accession>A0A9D8KDJ0</accession>
<dbReference type="PANTHER" id="PTHR23133">
    <property type="entry name" value="IMIDAZOLEGLYCEROL-PHOSPHATE DEHYDRATASE HIS7"/>
    <property type="match status" value="1"/>
</dbReference>
<dbReference type="InterPro" id="IPR020568">
    <property type="entry name" value="Ribosomal_Su5_D2-typ_SF"/>
</dbReference>
<dbReference type="PROSITE" id="PS00954">
    <property type="entry name" value="IGP_DEHYDRATASE_1"/>
    <property type="match status" value="1"/>
</dbReference>
<gene>
    <name evidence="6 8" type="primary">hisB</name>
    <name evidence="8" type="ORF">JW984_02830</name>
</gene>
<dbReference type="PANTHER" id="PTHR23133:SF2">
    <property type="entry name" value="IMIDAZOLEGLYCEROL-PHOSPHATE DEHYDRATASE"/>
    <property type="match status" value="1"/>
</dbReference>
<dbReference type="NCBIfam" id="NF002109">
    <property type="entry name" value="PRK00951.1-5"/>
    <property type="match status" value="1"/>
</dbReference>
<dbReference type="Pfam" id="PF00475">
    <property type="entry name" value="IGPD"/>
    <property type="match status" value="1"/>
</dbReference>
<name>A0A9D8KDJ0_9DELT</name>
<dbReference type="NCBIfam" id="NF002114">
    <property type="entry name" value="PRK00951.2-4"/>
    <property type="match status" value="1"/>
</dbReference>
<dbReference type="FunFam" id="3.30.230.40:FF:000003">
    <property type="entry name" value="Imidazoleglycerol-phosphate dehydratase HisB"/>
    <property type="match status" value="1"/>
</dbReference>
<evidence type="ECO:0000313" key="8">
    <source>
        <dbReference type="EMBL" id="MBN1572112.1"/>
    </source>
</evidence>
<evidence type="ECO:0000256" key="3">
    <source>
        <dbReference type="ARBA" id="ARBA00022605"/>
    </source>
</evidence>
<keyword evidence="5 6" id="KW-0456">Lyase</keyword>
<keyword evidence="4 6" id="KW-0368">Histidine biosynthesis</keyword>
<proteinExistence type="inferred from homology"/>
<dbReference type="InterPro" id="IPR020565">
    <property type="entry name" value="ImidazoleglycerP_deHydtase_CS"/>
</dbReference>
<evidence type="ECO:0000256" key="7">
    <source>
        <dbReference type="RuleBase" id="RU000599"/>
    </source>
</evidence>
<evidence type="ECO:0000256" key="4">
    <source>
        <dbReference type="ARBA" id="ARBA00023102"/>
    </source>
</evidence>
<comment type="subcellular location">
    <subcellularLocation>
        <location evidence="6 7">Cytoplasm</location>
    </subcellularLocation>
</comment>
<reference evidence="8" key="2">
    <citation type="submission" date="2021-01" db="EMBL/GenBank/DDBJ databases">
        <authorList>
            <person name="Hahn C.R."/>
            <person name="Youssef N.H."/>
            <person name="Elshahed M."/>
        </authorList>
    </citation>
    <scope>NUCLEOTIDE SEQUENCE</scope>
    <source>
        <strain evidence="8">Zod_Metabat.24</strain>
    </source>
</reference>
<comment type="catalytic activity">
    <reaction evidence="6 7">
        <text>D-erythro-1-(imidazol-4-yl)glycerol 3-phosphate = 3-(imidazol-4-yl)-2-oxopropyl phosphate + H2O</text>
        <dbReference type="Rhea" id="RHEA:11040"/>
        <dbReference type="ChEBI" id="CHEBI:15377"/>
        <dbReference type="ChEBI" id="CHEBI:57766"/>
        <dbReference type="ChEBI" id="CHEBI:58278"/>
        <dbReference type="EC" id="4.2.1.19"/>
    </reaction>
</comment>
<comment type="similarity">
    <text evidence="6 7">Belongs to the imidazoleglycerol-phosphate dehydratase family.</text>
</comment>
<dbReference type="InterPro" id="IPR038494">
    <property type="entry name" value="IGPD_sf"/>
</dbReference>